<evidence type="ECO:0000256" key="8">
    <source>
        <dbReference type="ARBA" id="ARBA00023136"/>
    </source>
</evidence>
<evidence type="ECO:0000256" key="4">
    <source>
        <dbReference type="ARBA" id="ARBA00022679"/>
    </source>
</evidence>
<evidence type="ECO:0000256" key="5">
    <source>
        <dbReference type="ARBA" id="ARBA00022692"/>
    </source>
</evidence>
<dbReference type="SUPFAM" id="SSF53448">
    <property type="entry name" value="Nucleotide-diphospho-sugar transferases"/>
    <property type="match status" value="1"/>
</dbReference>
<evidence type="ECO:0000256" key="6">
    <source>
        <dbReference type="ARBA" id="ARBA00022968"/>
    </source>
</evidence>
<comment type="subcellular location">
    <subcellularLocation>
        <location evidence="1">Membrane</location>
        <topology evidence="1">Single-pass type II membrane protein</topology>
    </subcellularLocation>
</comment>
<accession>A0A8H7V9X4</accession>
<evidence type="ECO:0000256" key="9">
    <source>
        <dbReference type="ARBA" id="ARBA00023180"/>
    </source>
</evidence>
<feature type="transmembrane region" description="Helical" evidence="10">
    <location>
        <begin position="12"/>
        <end position="28"/>
    </location>
</feature>
<keyword evidence="5 10" id="KW-0812">Transmembrane</keyword>
<comment type="caution">
    <text evidence="11">The sequence shown here is derived from an EMBL/GenBank/DDBJ whole genome shotgun (WGS) entry which is preliminary data.</text>
</comment>
<evidence type="ECO:0000313" key="12">
    <source>
        <dbReference type="Proteomes" id="UP000650833"/>
    </source>
</evidence>
<dbReference type="PANTHER" id="PTHR31392:SF1">
    <property type="entry name" value="ALPHA-1,3-MANNOSYLTRANSFERASE MNN1-RELATED"/>
    <property type="match status" value="1"/>
</dbReference>
<evidence type="ECO:0000256" key="10">
    <source>
        <dbReference type="SAM" id="Phobius"/>
    </source>
</evidence>
<dbReference type="GO" id="GO:0000033">
    <property type="term" value="F:alpha-1,3-mannosyltransferase activity"/>
    <property type="evidence" value="ECO:0007669"/>
    <property type="project" value="TreeGrafter"/>
</dbReference>
<keyword evidence="4" id="KW-0808">Transferase</keyword>
<evidence type="ECO:0000256" key="7">
    <source>
        <dbReference type="ARBA" id="ARBA00022989"/>
    </source>
</evidence>
<dbReference type="GO" id="GO:0005794">
    <property type="term" value="C:Golgi apparatus"/>
    <property type="evidence" value="ECO:0007669"/>
    <property type="project" value="TreeGrafter"/>
</dbReference>
<evidence type="ECO:0000313" key="11">
    <source>
        <dbReference type="EMBL" id="KAG2208823.1"/>
    </source>
</evidence>
<keyword evidence="6" id="KW-0735">Signal-anchor</keyword>
<comment type="similarity">
    <text evidence="2">Belongs to the MNN1/MNT family.</text>
</comment>
<dbReference type="GO" id="GO:0016020">
    <property type="term" value="C:membrane"/>
    <property type="evidence" value="ECO:0007669"/>
    <property type="project" value="UniProtKB-SubCell"/>
</dbReference>
<dbReference type="InterPro" id="IPR022751">
    <property type="entry name" value="Alpha_mannosyltransferase"/>
</dbReference>
<evidence type="ECO:0000256" key="3">
    <source>
        <dbReference type="ARBA" id="ARBA00022676"/>
    </source>
</evidence>
<keyword evidence="8 10" id="KW-0472">Membrane</keyword>
<dbReference type="OrthoDB" id="430354at2759"/>
<evidence type="ECO:0000256" key="2">
    <source>
        <dbReference type="ARBA" id="ARBA00009105"/>
    </source>
</evidence>
<organism evidence="11 12">
    <name type="scientific">Mucor plumbeus</name>
    <dbReference type="NCBI Taxonomy" id="97098"/>
    <lineage>
        <taxon>Eukaryota</taxon>
        <taxon>Fungi</taxon>
        <taxon>Fungi incertae sedis</taxon>
        <taxon>Mucoromycota</taxon>
        <taxon>Mucoromycotina</taxon>
        <taxon>Mucoromycetes</taxon>
        <taxon>Mucorales</taxon>
        <taxon>Mucorineae</taxon>
        <taxon>Mucoraceae</taxon>
        <taxon>Mucor</taxon>
    </lineage>
</organism>
<evidence type="ECO:0008006" key="13">
    <source>
        <dbReference type="Google" id="ProtNLM"/>
    </source>
</evidence>
<keyword evidence="9" id="KW-0325">Glycoprotein</keyword>
<dbReference type="AlphaFoldDB" id="A0A8H7V9X4"/>
<reference evidence="11" key="1">
    <citation type="submission" date="2020-12" db="EMBL/GenBank/DDBJ databases">
        <title>Metabolic potential, ecology and presence of endohyphal bacteria is reflected in genomic diversity of Mucoromycotina.</title>
        <authorList>
            <person name="Muszewska A."/>
            <person name="Okrasinska A."/>
            <person name="Steczkiewicz K."/>
            <person name="Drgas O."/>
            <person name="Orlowska M."/>
            <person name="Perlinska-Lenart U."/>
            <person name="Aleksandrzak-Piekarczyk T."/>
            <person name="Szatraj K."/>
            <person name="Zielenkiewicz U."/>
            <person name="Pilsyk S."/>
            <person name="Malc E."/>
            <person name="Mieczkowski P."/>
            <person name="Kruszewska J.S."/>
            <person name="Biernat P."/>
            <person name="Pawlowska J."/>
        </authorList>
    </citation>
    <scope>NUCLEOTIDE SEQUENCE</scope>
    <source>
        <strain evidence="11">CBS 226.32</strain>
    </source>
</reference>
<dbReference type="GO" id="GO:0006493">
    <property type="term" value="P:protein O-linked glycosylation"/>
    <property type="evidence" value="ECO:0007669"/>
    <property type="project" value="TreeGrafter"/>
</dbReference>
<sequence>MFSHAKSFRWQIRAFCIVMIVILFTLHFDRAHFTIGNSVNSLESASYISKDKNYNFQVQESVLKLSEVDVLSDKYDIAITHPSLQWTEQDLAFFKSAAGETVFSQLALIPEAHLAPNFATITAAERLFKALFLHFDKILAKDPLQDMQQEPSWKFFKRLENALYPWIYPYWDNVFHINNQTSGKGIVLCVGNNQFKFAASTIRIIREVYHNDLPIEVFFIRENDLSDAKRHYLISEFKDLTLMKLDDYIGDYYTKFGGWAMKPFAMLASKFSEMIMMDADVFFFQDPGMLFEDEGYKITGSLFYYDRTLFPNWTKGPDWMRSFLPTMSSFVPKSRWFRGLSSHEQESGVVVMDKKKALIGLLSTCKMNGFTERDEVVYKHVHGDKETYWVGFEVIQTPYAFVKSFAGVIGSYGRGDADGSPEYICGNQIHFDADGKPLWLNGGLYRNKHAKDKLEYLNFTHYSTSTGDDWEFGTSCIKNKGTIHDLDPVQKAYALASVEIDKKRVLDQELLDKNEWKFKDAV</sequence>
<keyword evidence="12" id="KW-1185">Reference proteome</keyword>
<keyword evidence="3" id="KW-0328">Glycosyltransferase</keyword>
<keyword evidence="7 10" id="KW-1133">Transmembrane helix</keyword>
<protein>
    <recommendedName>
        <fullName evidence="13">Alpha-1,3-mannosyltransferase</fullName>
    </recommendedName>
</protein>
<dbReference type="Proteomes" id="UP000650833">
    <property type="component" value="Unassembled WGS sequence"/>
</dbReference>
<dbReference type="PANTHER" id="PTHR31392">
    <property type="entry name" value="ALPHA-1,3-MANNOSYLTRANSFERASE MNN1-RELATED"/>
    <property type="match status" value="1"/>
</dbReference>
<proteinExistence type="inferred from homology"/>
<dbReference type="InterPro" id="IPR029044">
    <property type="entry name" value="Nucleotide-diphossugar_trans"/>
</dbReference>
<dbReference type="EMBL" id="JAEPRC010000106">
    <property type="protein sequence ID" value="KAG2208823.1"/>
    <property type="molecule type" value="Genomic_DNA"/>
</dbReference>
<name>A0A8H7V9X4_9FUNG</name>
<evidence type="ECO:0000256" key="1">
    <source>
        <dbReference type="ARBA" id="ARBA00004606"/>
    </source>
</evidence>
<gene>
    <name evidence="11" type="ORF">INT46_006129</name>
</gene>
<dbReference type="Pfam" id="PF11051">
    <property type="entry name" value="Mannosyl_trans3"/>
    <property type="match status" value="1"/>
</dbReference>